<keyword evidence="3" id="KW-0804">Transcription</keyword>
<evidence type="ECO:0000256" key="4">
    <source>
        <dbReference type="PROSITE-ProRule" id="PRU00335"/>
    </source>
</evidence>
<accession>A0A0M9DN82</accession>
<dbReference type="Proteomes" id="UP000037977">
    <property type="component" value="Unassembled WGS sequence"/>
</dbReference>
<dbReference type="PANTHER" id="PTHR47506:SF6">
    <property type="entry name" value="HTH-TYPE TRANSCRIPTIONAL REPRESSOR NEMR"/>
    <property type="match status" value="1"/>
</dbReference>
<keyword evidence="1" id="KW-0805">Transcription regulation</keyword>
<name>A0A0M9DN82_9BACI</name>
<evidence type="ECO:0000256" key="1">
    <source>
        <dbReference type="ARBA" id="ARBA00023015"/>
    </source>
</evidence>
<keyword evidence="2 4" id="KW-0238">DNA-binding</keyword>
<dbReference type="OrthoDB" id="9809772at2"/>
<evidence type="ECO:0000256" key="3">
    <source>
        <dbReference type="ARBA" id="ARBA00023163"/>
    </source>
</evidence>
<protein>
    <submittedName>
        <fullName evidence="6">TetR family transcriptional regulator</fullName>
    </submittedName>
</protein>
<keyword evidence="7" id="KW-1185">Reference proteome</keyword>
<dbReference type="Pfam" id="PF00440">
    <property type="entry name" value="TetR_N"/>
    <property type="match status" value="1"/>
</dbReference>
<evidence type="ECO:0000256" key="2">
    <source>
        <dbReference type="ARBA" id="ARBA00023125"/>
    </source>
</evidence>
<dbReference type="EMBL" id="LGCI01000005">
    <property type="protein sequence ID" value="KOY83582.1"/>
    <property type="molecule type" value="Genomic_DNA"/>
</dbReference>
<dbReference type="SUPFAM" id="SSF48498">
    <property type="entry name" value="Tetracyclin repressor-like, C-terminal domain"/>
    <property type="match status" value="1"/>
</dbReference>
<feature type="domain" description="HTH tetR-type" evidence="5">
    <location>
        <begin position="2"/>
        <end position="62"/>
    </location>
</feature>
<dbReference type="AlphaFoldDB" id="A0A0M9DN82"/>
<dbReference type="GO" id="GO:0003677">
    <property type="term" value="F:DNA binding"/>
    <property type="evidence" value="ECO:0007669"/>
    <property type="project" value="UniProtKB-UniRule"/>
</dbReference>
<evidence type="ECO:0000313" key="7">
    <source>
        <dbReference type="Proteomes" id="UP000037977"/>
    </source>
</evidence>
<dbReference type="Gene3D" id="1.10.357.10">
    <property type="entry name" value="Tetracycline Repressor, domain 2"/>
    <property type="match status" value="1"/>
</dbReference>
<dbReference type="STRING" id="33935.ADM90_10145"/>
<feature type="DNA-binding region" description="H-T-H motif" evidence="4">
    <location>
        <begin position="25"/>
        <end position="44"/>
    </location>
</feature>
<evidence type="ECO:0000313" key="6">
    <source>
        <dbReference type="EMBL" id="KOY83582.1"/>
    </source>
</evidence>
<dbReference type="InterPro" id="IPR011075">
    <property type="entry name" value="TetR_C"/>
</dbReference>
<dbReference type="PROSITE" id="PS50977">
    <property type="entry name" value="HTH_TETR_2"/>
    <property type="match status" value="1"/>
</dbReference>
<sequence>MTNRKMQIIELTLKNIQEKGFTSFSYEHLAKELGVTKASIHYHFEKKGDLGIAVCERIQQGLVGAYTLIKESTMPAEEKPFAFIMQRVKFLEQDGVCPISALQADYQELPQPMQEKLQQLSQMEIDVFVELLKDAKQQGALQATNDLEALAVFLISSTKGALQYKRVLGEAFFLKMLAQLQELLK</sequence>
<evidence type="ECO:0000259" key="5">
    <source>
        <dbReference type="PROSITE" id="PS50977"/>
    </source>
</evidence>
<dbReference type="InterPro" id="IPR009057">
    <property type="entry name" value="Homeodomain-like_sf"/>
</dbReference>
<dbReference type="PRINTS" id="PR00455">
    <property type="entry name" value="HTHTETR"/>
</dbReference>
<dbReference type="Pfam" id="PF16925">
    <property type="entry name" value="TetR_C_13"/>
    <property type="match status" value="1"/>
</dbReference>
<dbReference type="InterPro" id="IPR036271">
    <property type="entry name" value="Tet_transcr_reg_TetR-rel_C_sf"/>
</dbReference>
<dbReference type="PANTHER" id="PTHR47506">
    <property type="entry name" value="TRANSCRIPTIONAL REGULATORY PROTEIN"/>
    <property type="match status" value="1"/>
</dbReference>
<comment type="caution">
    <text evidence="6">The sequence shown here is derived from an EMBL/GenBank/DDBJ whole genome shotgun (WGS) entry which is preliminary data.</text>
</comment>
<organism evidence="6 7">
    <name type="scientific">Lysinibacillus macroides</name>
    <dbReference type="NCBI Taxonomy" id="33935"/>
    <lineage>
        <taxon>Bacteria</taxon>
        <taxon>Bacillati</taxon>
        <taxon>Bacillota</taxon>
        <taxon>Bacilli</taxon>
        <taxon>Bacillales</taxon>
        <taxon>Bacillaceae</taxon>
        <taxon>Lysinibacillus</taxon>
    </lineage>
</organism>
<gene>
    <name evidence="6" type="ORF">ADM90_10145</name>
</gene>
<dbReference type="InterPro" id="IPR001647">
    <property type="entry name" value="HTH_TetR"/>
</dbReference>
<proteinExistence type="predicted"/>
<dbReference type="PATRIC" id="fig|33935.3.peg.1540"/>
<dbReference type="RefSeq" id="WP_053994831.1">
    <property type="nucleotide sequence ID" value="NZ_CP065643.1"/>
</dbReference>
<dbReference type="SUPFAM" id="SSF46689">
    <property type="entry name" value="Homeodomain-like"/>
    <property type="match status" value="1"/>
</dbReference>
<reference evidence="6 7" key="1">
    <citation type="submission" date="2015-07" db="EMBL/GenBank/DDBJ databases">
        <title>Genome sequencing project for genomic taxonomy and phylogenomics of Bacillus-like bacteria.</title>
        <authorList>
            <person name="Liu B."/>
            <person name="Wang J."/>
            <person name="Zhu Y."/>
            <person name="Liu G."/>
            <person name="Chen Q."/>
            <person name="Chen Z."/>
            <person name="Che J."/>
            <person name="Ge C."/>
            <person name="Shi H."/>
            <person name="Pan Z."/>
            <person name="Liu X."/>
        </authorList>
    </citation>
    <scope>NUCLEOTIDE SEQUENCE [LARGE SCALE GENOMIC DNA]</scope>
    <source>
        <strain evidence="6 7">DSM 54</strain>
    </source>
</reference>